<evidence type="ECO:0000256" key="2">
    <source>
        <dbReference type="SAM" id="MobiDB-lite"/>
    </source>
</evidence>
<name>A0A7W7W9B8_9ACTN</name>
<dbReference type="NCBIfam" id="NF033748">
    <property type="entry name" value="class_F_sortase"/>
    <property type="match status" value="1"/>
</dbReference>
<organism evidence="3 4">
    <name type="scientific">Streptosporangium album</name>
    <dbReference type="NCBI Taxonomy" id="47479"/>
    <lineage>
        <taxon>Bacteria</taxon>
        <taxon>Bacillati</taxon>
        <taxon>Actinomycetota</taxon>
        <taxon>Actinomycetes</taxon>
        <taxon>Streptosporangiales</taxon>
        <taxon>Streptosporangiaceae</taxon>
        <taxon>Streptosporangium</taxon>
    </lineage>
</organism>
<dbReference type="SUPFAM" id="SSF63817">
    <property type="entry name" value="Sortase"/>
    <property type="match status" value="1"/>
</dbReference>
<keyword evidence="1" id="KW-0378">Hydrolase</keyword>
<gene>
    <name evidence="3" type="ORF">FHR32_002209</name>
</gene>
<keyword evidence="4" id="KW-1185">Reference proteome</keyword>
<feature type="compositionally biased region" description="Low complexity" evidence="2">
    <location>
        <begin position="49"/>
        <end position="80"/>
    </location>
</feature>
<dbReference type="InterPro" id="IPR042001">
    <property type="entry name" value="Sortase_F"/>
</dbReference>
<protein>
    <recommendedName>
        <fullName evidence="5">Class F sortase</fullName>
    </recommendedName>
</protein>
<feature type="region of interest" description="Disordered" evidence="2">
    <location>
        <begin position="37"/>
        <end position="86"/>
    </location>
</feature>
<dbReference type="InterPro" id="IPR005754">
    <property type="entry name" value="Sortase"/>
</dbReference>
<evidence type="ECO:0000313" key="4">
    <source>
        <dbReference type="Proteomes" id="UP000534286"/>
    </source>
</evidence>
<dbReference type="InterPro" id="IPR023365">
    <property type="entry name" value="Sortase_dom-sf"/>
</dbReference>
<dbReference type="EMBL" id="JACHJU010000001">
    <property type="protein sequence ID" value="MBB4937904.1"/>
    <property type="molecule type" value="Genomic_DNA"/>
</dbReference>
<evidence type="ECO:0000313" key="3">
    <source>
        <dbReference type="EMBL" id="MBB4937904.1"/>
    </source>
</evidence>
<dbReference type="Pfam" id="PF04203">
    <property type="entry name" value="Sortase"/>
    <property type="match status" value="1"/>
</dbReference>
<sequence length="227" mass="23000">MSGGEVTGGRHALGVAAAAVTLTGAVLVSCGLLPQEGPPAPPAVSARDVPSAVSQAVRASSSPTGGSRSSASSAGPALGRSEPRHLDIPKLGVHVPLGRLGLNPDGTVQVPPVERPEQAGWYSRGVTPGERGAAVILGHVDGGGRRGVFYDLGRLRGGDTLSVGRADGSAATFVVESVEQVAKSGFPSRRVYGPLDHAGLRLVTCGGTFDRRTGHYTGNVIVYARLA</sequence>
<dbReference type="CDD" id="cd05829">
    <property type="entry name" value="Sortase_F"/>
    <property type="match status" value="1"/>
</dbReference>
<comment type="caution">
    <text evidence="3">The sequence shown here is derived from an EMBL/GenBank/DDBJ whole genome shotgun (WGS) entry which is preliminary data.</text>
</comment>
<evidence type="ECO:0000256" key="1">
    <source>
        <dbReference type="ARBA" id="ARBA00022801"/>
    </source>
</evidence>
<reference evidence="3 4" key="1">
    <citation type="submission" date="2020-08" db="EMBL/GenBank/DDBJ databases">
        <title>Sequencing the genomes of 1000 actinobacteria strains.</title>
        <authorList>
            <person name="Klenk H.-P."/>
        </authorList>
    </citation>
    <scope>NUCLEOTIDE SEQUENCE [LARGE SCALE GENOMIC DNA]</scope>
    <source>
        <strain evidence="3 4">DSM 43023</strain>
    </source>
</reference>
<dbReference type="Proteomes" id="UP000534286">
    <property type="component" value="Unassembled WGS sequence"/>
</dbReference>
<accession>A0A7W7W9B8</accession>
<dbReference type="Gene3D" id="2.40.260.10">
    <property type="entry name" value="Sortase"/>
    <property type="match status" value="1"/>
</dbReference>
<evidence type="ECO:0008006" key="5">
    <source>
        <dbReference type="Google" id="ProtNLM"/>
    </source>
</evidence>
<dbReference type="AlphaFoldDB" id="A0A7W7W9B8"/>
<proteinExistence type="predicted"/>
<dbReference type="GO" id="GO:0016787">
    <property type="term" value="F:hydrolase activity"/>
    <property type="evidence" value="ECO:0007669"/>
    <property type="project" value="UniProtKB-KW"/>
</dbReference>